<dbReference type="Gene3D" id="3.30.530.20">
    <property type="match status" value="1"/>
</dbReference>
<dbReference type="Proteomes" id="UP000515734">
    <property type="component" value="Chromosome"/>
</dbReference>
<accession>A0A6S6P1X9</accession>
<sequence length="173" mass="18508">MSILDAAKDRATSLAAGVVNVVGDKMADKTPADATTGQSVTINSSVVEVEELWRDAARMSIVLGELGQVENIGPDRYRWNLEAGPVAVTWESTVHTEVGGLRFAGDDGNEILVSFRPAPNHLGTEVTLRTKTPAPDLLSGALAFKVLYRCRALLQTGEVPTIRKNPSARPSAR</sequence>
<evidence type="ECO:0000313" key="2">
    <source>
        <dbReference type="Proteomes" id="UP000515734"/>
    </source>
</evidence>
<dbReference type="SUPFAM" id="SSF55961">
    <property type="entry name" value="Bet v1-like"/>
    <property type="match status" value="1"/>
</dbReference>
<name>A0A6S6P1X9_9MYCO</name>
<organism evidence="1 2">
    <name type="scientific">Mycolicibacterium litorale</name>
    <dbReference type="NCBI Taxonomy" id="758802"/>
    <lineage>
        <taxon>Bacteria</taxon>
        <taxon>Bacillati</taxon>
        <taxon>Actinomycetota</taxon>
        <taxon>Actinomycetes</taxon>
        <taxon>Mycobacteriales</taxon>
        <taxon>Mycobacteriaceae</taxon>
        <taxon>Mycolicibacterium</taxon>
    </lineage>
</organism>
<proteinExistence type="predicted"/>
<dbReference type="EMBL" id="AP023287">
    <property type="protein sequence ID" value="BCI51551.1"/>
    <property type="molecule type" value="Genomic_DNA"/>
</dbReference>
<dbReference type="AlphaFoldDB" id="A0A6S6P1X9"/>
<gene>
    <name evidence="1" type="ORF">NIIDNTM18_08290</name>
</gene>
<reference evidence="1 2" key="1">
    <citation type="submission" date="2020-07" db="EMBL/GenBank/DDBJ databases">
        <title>Complete genome sequence of Mycolicibacterium litorale like strain isolated from cardiac implantable electronic device infection.</title>
        <authorList>
            <person name="Fukano H."/>
            <person name="Miyama H."/>
            <person name="Hoshino Y."/>
        </authorList>
    </citation>
    <scope>NUCLEOTIDE SEQUENCE [LARGE SCALE GENOMIC DNA]</scope>
    <source>
        <strain evidence="1 2">NIIDNTM18</strain>
    </source>
</reference>
<evidence type="ECO:0000313" key="1">
    <source>
        <dbReference type="EMBL" id="BCI51551.1"/>
    </source>
</evidence>
<dbReference type="InterPro" id="IPR023393">
    <property type="entry name" value="START-like_dom_sf"/>
</dbReference>
<dbReference type="RefSeq" id="WP_185294505.1">
    <property type="nucleotide sequence ID" value="NZ_AP023287.1"/>
</dbReference>
<protein>
    <recommendedName>
        <fullName evidence="3">Cyclase</fullName>
    </recommendedName>
</protein>
<evidence type="ECO:0008006" key="3">
    <source>
        <dbReference type="Google" id="ProtNLM"/>
    </source>
</evidence>